<dbReference type="InterPro" id="IPR000408">
    <property type="entry name" value="Reg_chr_condens"/>
</dbReference>
<dbReference type="VEuPathDB" id="AmoebaDB:NF0109500"/>
<dbReference type="InterPro" id="IPR009091">
    <property type="entry name" value="RCC1/BLIP-II"/>
</dbReference>
<dbReference type="SUPFAM" id="SSF50985">
    <property type="entry name" value="RCC1/BLIP-II"/>
    <property type="match status" value="1"/>
</dbReference>
<accession>A0A6A5C688</accession>
<reference evidence="4 5" key="1">
    <citation type="journal article" date="2019" name="Sci. Rep.">
        <title>Nanopore sequencing improves the draft genome of the human pathogenic amoeba Naegleria fowleri.</title>
        <authorList>
            <person name="Liechti N."/>
            <person name="Schurch N."/>
            <person name="Bruggmann R."/>
            <person name="Wittwer M."/>
        </authorList>
    </citation>
    <scope>NUCLEOTIDE SEQUENCE [LARGE SCALE GENOMIC DNA]</scope>
    <source>
        <strain evidence="4 5">ATCC 30894</strain>
    </source>
</reference>
<proteinExistence type="predicted"/>
<dbReference type="Pfam" id="PF13540">
    <property type="entry name" value="RCC1_2"/>
    <property type="match status" value="2"/>
</dbReference>
<organism evidence="4 5">
    <name type="scientific">Naegleria fowleri</name>
    <name type="common">Brain eating amoeba</name>
    <dbReference type="NCBI Taxonomy" id="5763"/>
    <lineage>
        <taxon>Eukaryota</taxon>
        <taxon>Discoba</taxon>
        <taxon>Heterolobosea</taxon>
        <taxon>Tetramitia</taxon>
        <taxon>Eutetramitia</taxon>
        <taxon>Vahlkampfiidae</taxon>
        <taxon>Naegleria</taxon>
    </lineage>
</organism>
<dbReference type="PROSITE" id="PS50012">
    <property type="entry name" value="RCC1_3"/>
    <property type="match status" value="1"/>
</dbReference>
<keyword evidence="3" id="KW-1133">Transmembrane helix</keyword>
<gene>
    <name evidence="4" type="ORF">FDP41_010331</name>
</gene>
<feature type="repeat" description="RCC1" evidence="2">
    <location>
        <begin position="252"/>
        <end position="305"/>
    </location>
</feature>
<evidence type="ECO:0000256" key="3">
    <source>
        <dbReference type="SAM" id="Phobius"/>
    </source>
</evidence>
<keyword evidence="1" id="KW-0677">Repeat</keyword>
<evidence type="ECO:0000256" key="1">
    <source>
        <dbReference type="ARBA" id="ARBA00022737"/>
    </source>
</evidence>
<dbReference type="GeneID" id="68117546"/>
<dbReference type="OrthoDB" id="5370059at2759"/>
<evidence type="ECO:0000313" key="5">
    <source>
        <dbReference type="Proteomes" id="UP000444721"/>
    </source>
</evidence>
<protein>
    <submittedName>
        <fullName evidence="4">Uncharacterized protein</fullName>
    </submittedName>
</protein>
<name>A0A6A5C688_NAEFO</name>
<feature type="transmembrane region" description="Helical" evidence="3">
    <location>
        <begin position="388"/>
        <end position="411"/>
    </location>
</feature>
<dbReference type="Gene3D" id="2.130.10.30">
    <property type="entry name" value="Regulator of chromosome condensation 1/beta-lactamase-inhibitor protein II"/>
    <property type="match status" value="1"/>
</dbReference>
<keyword evidence="3" id="KW-0472">Membrane</keyword>
<keyword evidence="3" id="KW-0812">Transmembrane</keyword>
<evidence type="ECO:0000256" key="2">
    <source>
        <dbReference type="PROSITE-ProRule" id="PRU00235"/>
    </source>
</evidence>
<sequence>MYSDIERSMKSREHTREAHLWKSGLYGDIISSDSEYFDLEKNESHRQAFLISGQRIIGTGSLEMKSPKVFFQPTRMNFELFDMIDCDSCERIKKICANHIGCVILTSNNRVFLSHKRKVNEETRKVHIDGIEYFSNFYCIDHFFTKTSEFVEDVEITLRYTYFLTNSGKLYALEIDPLTSNLELILNSIIRYIKSTKSITYAVGYRNDLYRITKEAVWEDISHLFSNNLREKEFIKSIACCASHCFFISNHNRVFGMGNNEQGQLGGGLSFSKNKALTEITLPFENSFLKQIVTGNEHTLILSTSGDVYGCGEDKMIGTKKNVTRTNQWKKVKDNISQIYADVYSSYLISKKSNLFVCGSNIMGCLGLSFEIQEVCTWKRITLGTNKIVPWMKCGFALCFLNCIILCRVAIFKY</sequence>
<dbReference type="VEuPathDB" id="AmoebaDB:NfTy_011370"/>
<keyword evidence="5" id="KW-1185">Reference proteome</keyword>
<dbReference type="AlphaFoldDB" id="A0A6A5C688"/>
<dbReference type="EMBL" id="VFQX01000006">
    <property type="protein sequence ID" value="KAF0983266.1"/>
    <property type="molecule type" value="Genomic_DNA"/>
</dbReference>
<comment type="caution">
    <text evidence="4">The sequence shown here is derived from an EMBL/GenBank/DDBJ whole genome shotgun (WGS) entry which is preliminary data.</text>
</comment>
<dbReference type="RefSeq" id="XP_044567979.1">
    <property type="nucleotide sequence ID" value="XM_044700618.1"/>
</dbReference>
<evidence type="ECO:0000313" key="4">
    <source>
        <dbReference type="EMBL" id="KAF0983266.1"/>
    </source>
</evidence>
<dbReference type="InterPro" id="IPR051625">
    <property type="entry name" value="Signaling_Regulatory_Domain"/>
</dbReference>
<dbReference type="Proteomes" id="UP000444721">
    <property type="component" value="Unassembled WGS sequence"/>
</dbReference>
<dbReference type="PANTHER" id="PTHR22872">
    <property type="entry name" value="BTK-BINDING PROTEIN-RELATED"/>
    <property type="match status" value="1"/>
</dbReference>
<dbReference type="VEuPathDB" id="AmoebaDB:FDP41_010331"/>